<evidence type="ECO:0000313" key="3">
    <source>
        <dbReference type="Proteomes" id="UP000593802"/>
    </source>
</evidence>
<dbReference type="Gene3D" id="3.30.240.20">
    <property type="entry name" value="bsu07140 like domains"/>
    <property type="match status" value="1"/>
</dbReference>
<evidence type="ECO:0000313" key="2">
    <source>
        <dbReference type="EMBL" id="BCJ86948.1"/>
    </source>
</evidence>
<dbReference type="Proteomes" id="UP000593802">
    <property type="component" value="Chromosome"/>
</dbReference>
<dbReference type="Pfam" id="PF04239">
    <property type="entry name" value="DUF421"/>
    <property type="match status" value="1"/>
</dbReference>
<dbReference type="EMBL" id="AP023366">
    <property type="protein sequence ID" value="BCJ86948.1"/>
    <property type="molecule type" value="Genomic_DNA"/>
</dbReference>
<accession>A0A7I8D9V8</accession>
<keyword evidence="3" id="KW-1185">Reference proteome</keyword>
<gene>
    <name evidence="2" type="ORF">skT53_19330</name>
</gene>
<proteinExistence type="predicted"/>
<feature type="domain" description="YetF C-terminal" evidence="1">
    <location>
        <begin position="5"/>
        <end position="57"/>
    </location>
</feature>
<dbReference type="KEGG" id="eff:skT53_19330"/>
<reference evidence="2 3" key="1">
    <citation type="submission" date="2020-08" db="EMBL/GenBank/DDBJ databases">
        <title>Complete Genome Sequence of Effusibacillus dendaii Strain skT53, Isolated from Farmland soil.</title>
        <authorList>
            <person name="Konishi T."/>
            <person name="Kawasaki H."/>
        </authorList>
    </citation>
    <scope>NUCLEOTIDE SEQUENCE [LARGE SCALE GENOMIC DNA]</scope>
    <source>
        <strain evidence="3">skT53</strain>
    </source>
</reference>
<dbReference type="InterPro" id="IPR007353">
    <property type="entry name" value="DUF421"/>
</dbReference>
<evidence type="ECO:0000259" key="1">
    <source>
        <dbReference type="Pfam" id="PF04239"/>
    </source>
</evidence>
<dbReference type="AlphaFoldDB" id="A0A7I8D9V8"/>
<protein>
    <recommendedName>
        <fullName evidence="1">YetF C-terminal domain-containing protein</fullName>
    </recommendedName>
</protein>
<dbReference type="InterPro" id="IPR023090">
    <property type="entry name" value="UPF0702_alpha/beta_dom_sf"/>
</dbReference>
<sequence length="61" mass="7407">MATQMTYLIRKGRIEHENLIRIGRTEPWIRERLQDLEVYDIRQVRYALLDENGTLHVQVRV</sequence>
<name>A0A7I8D9V8_9BACL</name>
<organism evidence="2 3">
    <name type="scientific">Effusibacillus dendaii</name>
    <dbReference type="NCBI Taxonomy" id="2743772"/>
    <lineage>
        <taxon>Bacteria</taxon>
        <taxon>Bacillati</taxon>
        <taxon>Bacillota</taxon>
        <taxon>Bacilli</taxon>
        <taxon>Bacillales</taxon>
        <taxon>Alicyclobacillaceae</taxon>
        <taxon>Effusibacillus</taxon>
    </lineage>
</organism>